<dbReference type="InterPro" id="IPR012677">
    <property type="entry name" value="Nucleotide-bd_a/b_plait_sf"/>
</dbReference>
<evidence type="ECO:0000259" key="8">
    <source>
        <dbReference type="PROSITE" id="PS50102"/>
    </source>
</evidence>
<evidence type="ECO:0000256" key="2">
    <source>
        <dbReference type="ARBA" id="ARBA00005819"/>
    </source>
</evidence>
<feature type="compositionally biased region" description="Basic and acidic residues" evidence="7">
    <location>
        <begin position="1"/>
        <end position="14"/>
    </location>
</feature>
<dbReference type="InterPro" id="IPR039119">
    <property type="entry name" value="ABT1/Esf2"/>
</dbReference>
<feature type="compositionally biased region" description="Basic and acidic residues" evidence="7">
    <location>
        <begin position="254"/>
        <end position="272"/>
    </location>
</feature>
<dbReference type="GO" id="GO:0000472">
    <property type="term" value="P:endonucleolytic cleavage to generate mature 5'-end of SSU-rRNA from (SSU-rRNA, 5.8S rRNA, LSU-rRNA)"/>
    <property type="evidence" value="ECO:0007669"/>
    <property type="project" value="TreeGrafter"/>
</dbReference>
<feature type="compositionally biased region" description="Acidic residues" evidence="7">
    <location>
        <begin position="48"/>
        <end position="73"/>
    </location>
</feature>
<comment type="similarity">
    <text evidence="2">Belongs to the ESF2/ABP1 family.</text>
</comment>
<dbReference type="CDD" id="cd12263">
    <property type="entry name" value="RRM_ABT1_like"/>
    <property type="match status" value="1"/>
</dbReference>
<dbReference type="Proteomes" id="UP001214603">
    <property type="component" value="Chromosome 1"/>
</dbReference>
<dbReference type="Pfam" id="PF00076">
    <property type="entry name" value="RRM_1"/>
    <property type="match status" value="1"/>
</dbReference>
<dbReference type="GO" id="GO:0000480">
    <property type="term" value="P:endonucleolytic cleavage in 5'-ETS of tricistronic rRNA transcript (SSU-rRNA, 5.8S rRNA, LSU-rRNA)"/>
    <property type="evidence" value="ECO:0007669"/>
    <property type="project" value="TreeGrafter"/>
</dbReference>
<evidence type="ECO:0000256" key="7">
    <source>
        <dbReference type="SAM" id="MobiDB-lite"/>
    </source>
</evidence>
<organism evidence="9 10">
    <name type="scientific">Malassezia obtusa</name>
    <dbReference type="NCBI Taxonomy" id="76774"/>
    <lineage>
        <taxon>Eukaryota</taxon>
        <taxon>Fungi</taxon>
        <taxon>Dikarya</taxon>
        <taxon>Basidiomycota</taxon>
        <taxon>Ustilaginomycotina</taxon>
        <taxon>Malasseziomycetes</taxon>
        <taxon>Malasseziales</taxon>
        <taxon>Malasseziaceae</taxon>
        <taxon>Malassezia</taxon>
    </lineage>
</organism>
<keyword evidence="4" id="KW-0539">Nucleus</keyword>
<dbReference type="Gene3D" id="3.30.70.330">
    <property type="match status" value="1"/>
</dbReference>
<evidence type="ECO:0000313" key="9">
    <source>
        <dbReference type="EMBL" id="WFD01460.1"/>
    </source>
</evidence>
<dbReference type="GO" id="GO:0000447">
    <property type="term" value="P:endonucleolytic cleavage in ITS1 to separate SSU-rRNA from 5.8S rRNA and LSU-rRNA from tricistronic rRNA transcript (SSU-rRNA, 5.8S rRNA, LSU-rRNA)"/>
    <property type="evidence" value="ECO:0007669"/>
    <property type="project" value="TreeGrafter"/>
</dbReference>
<keyword evidence="3 6" id="KW-0694">RNA-binding</keyword>
<name>A0AAF0IQD7_9BASI</name>
<dbReference type="AlphaFoldDB" id="A0AAF0IQD7"/>
<dbReference type="InterPro" id="IPR035979">
    <property type="entry name" value="RBD_domain_sf"/>
</dbReference>
<keyword evidence="10" id="KW-1185">Reference proteome</keyword>
<feature type="compositionally biased region" description="Basic and acidic residues" evidence="7">
    <location>
        <begin position="280"/>
        <end position="290"/>
    </location>
</feature>
<dbReference type="GO" id="GO:0034462">
    <property type="term" value="P:small-subunit processome assembly"/>
    <property type="evidence" value="ECO:0007669"/>
    <property type="project" value="TreeGrafter"/>
</dbReference>
<evidence type="ECO:0000256" key="5">
    <source>
        <dbReference type="ARBA" id="ARBA00032634"/>
    </source>
</evidence>
<feature type="compositionally biased region" description="Basic and acidic residues" evidence="7">
    <location>
        <begin position="301"/>
        <end position="311"/>
    </location>
</feature>
<evidence type="ECO:0000256" key="6">
    <source>
        <dbReference type="PROSITE-ProRule" id="PRU00176"/>
    </source>
</evidence>
<evidence type="ECO:0000256" key="1">
    <source>
        <dbReference type="ARBA" id="ARBA00004604"/>
    </source>
</evidence>
<protein>
    <recommendedName>
        <fullName evidence="5">18S rRNA factor 2</fullName>
    </recommendedName>
</protein>
<dbReference type="EMBL" id="CP119934">
    <property type="protein sequence ID" value="WFD01460.1"/>
    <property type="molecule type" value="Genomic_DNA"/>
</dbReference>
<gene>
    <name evidence="9" type="primary">ESF2</name>
    <name evidence="9" type="ORF">MOBT1_000124</name>
</gene>
<dbReference type="PROSITE" id="PS50102">
    <property type="entry name" value="RRM"/>
    <property type="match status" value="1"/>
</dbReference>
<feature type="compositionally biased region" description="Basic and acidic residues" evidence="7">
    <location>
        <begin position="24"/>
        <end position="44"/>
    </location>
</feature>
<feature type="domain" description="RRM" evidence="8">
    <location>
        <begin position="97"/>
        <end position="188"/>
    </location>
</feature>
<dbReference type="InterPro" id="IPR034353">
    <property type="entry name" value="ABT1/ESF2_RRM"/>
</dbReference>
<dbReference type="InterPro" id="IPR000504">
    <property type="entry name" value="RRM_dom"/>
</dbReference>
<proteinExistence type="inferred from homology"/>
<comment type="subcellular location">
    <subcellularLocation>
        <location evidence="1">Nucleus</location>
        <location evidence="1">Nucleolus</location>
    </subcellularLocation>
</comment>
<feature type="region of interest" description="Disordered" evidence="7">
    <location>
        <begin position="254"/>
        <end position="311"/>
    </location>
</feature>
<reference evidence="9" key="1">
    <citation type="submission" date="2023-03" db="EMBL/GenBank/DDBJ databases">
        <title>Mating type loci evolution in Malassezia.</title>
        <authorList>
            <person name="Coelho M.A."/>
        </authorList>
    </citation>
    <scope>NUCLEOTIDE SEQUENCE</scope>
    <source>
        <strain evidence="9">CBS 7876</strain>
    </source>
</reference>
<accession>A0AAF0IQD7</accession>
<feature type="region of interest" description="Disordered" evidence="7">
    <location>
        <begin position="1"/>
        <end position="82"/>
    </location>
</feature>
<evidence type="ECO:0000256" key="4">
    <source>
        <dbReference type="ARBA" id="ARBA00023242"/>
    </source>
</evidence>
<evidence type="ECO:0000313" key="10">
    <source>
        <dbReference type="Proteomes" id="UP001214603"/>
    </source>
</evidence>
<sequence>MVRSAPVRDARFDLSRWGASAPEDDARSTKRTKTEDHDADRDVNLDAAPDDEDPEKDAATLDDAEEDAEDAPEAEAPQRVITPESLQEYASKQQKRGIVYVSRIPPGMTPAKVRHIFSQFGEVGRIYLQPKDKESSGAQKRKRGSTHFSEGWVEFLSKRVAKTAAEMMNAQPIGALGGNAHSSRRSQTGSRVANRWKDDIWTMKYLKGFRWPMLIEQMSHERAAHAARMRMELSQSAHEQRDYLRKVERSRIQREKDEKRAKRGLPQEERDTFQFQQREPVYHDVRDQRAARRAAPQRADPQMDHVLDQIL</sequence>
<dbReference type="SUPFAM" id="SSF54928">
    <property type="entry name" value="RNA-binding domain, RBD"/>
    <property type="match status" value="1"/>
</dbReference>
<dbReference type="SMART" id="SM00360">
    <property type="entry name" value="RRM"/>
    <property type="match status" value="1"/>
</dbReference>
<dbReference type="PANTHER" id="PTHR12311:SF7">
    <property type="entry name" value="ACTIVATOR OF BASAL TRANSCRIPTION 1"/>
    <property type="match status" value="1"/>
</dbReference>
<evidence type="ECO:0000256" key="3">
    <source>
        <dbReference type="ARBA" id="ARBA00022884"/>
    </source>
</evidence>
<dbReference type="GO" id="GO:0005730">
    <property type="term" value="C:nucleolus"/>
    <property type="evidence" value="ECO:0007669"/>
    <property type="project" value="UniProtKB-SubCell"/>
</dbReference>
<dbReference type="GO" id="GO:0003723">
    <property type="term" value="F:RNA binding"/>
    <property type="evidence" value="ECO:0007669"/>
    <property type="project" value="UniProtKB-UniRule"/>
</dbReference>
<dbReference type="PANTHER" id="PTHR12311">
    <property type="entry name" value="ACTIVATOR OF BASAL TRANSCRIPTION 1"/>
    <property type="match status" value="1"/>
</dbReference>